<name>A0ABW7RP66_9ACTN</name>
<protein>
    <submittedName>
        <fullName evidence="2">Uncharacterized protein</fullName>
    </submittedName>
</protein>
<sequence>MRNPQENLRSPTRREPEPHPGRHGPAPPRRDPARRKVRHQDPRQRGRSNPARCADTYGGLRAAQAAGPRDALTLMHDRGEGELHFATLTRALRALDGERRARLVTVPPPGET</sequence>
<keyword evidence="3" id="KW-1185">Reference proteome</keyword>
<accession>A0ABW7RP66</accession>
<gene>
    <name evidence="2" type="ORF">ACH4GP_36855</name>
</gene>
<feature type="compositionally biased region" description="Polar residues" evidence="1">
    <location>
        <begin position="1"/>
        <end position="10"/>
    </location>
</feature>
<dbReference type="Proteomes" id="UP001610990">
    <property type="component" value="Unassembled WGS sequence"/>
</dbReference>
<feature type="region of interest" description="Disordered" evidence="1">
    <location>
        <begin position="1"/>
        <end position="55"/>
    </location>
</feature>
<dbReference type="EMBL" id="JBIRGH010000037">
    <property type="protein sequence ID" value="MFH8589882.1"/>
    <property type="molecule type" value="Genomic_DNA"/>
</dbReference>
<evidence type="ECO:0000313" key="3">
    <source>
        <dbReference type="Proteomes" id="UP001610990"/>
    </source>
</evidence>
<organism evidence="2 3">
    <name type="scientific">Streptomyces celluloflavus</name>
    <dbReference type="NCBI Taxonomy" id="58344"/>
    <lineage>
        <taxon>Bacteria</taxon>
        <taxon>Bacillati</taxon>
        <taxon>Actinomycetota</taxon>
        <taxon>Actinomycetes</taxon>
        <taxon>Kitasatosporales</taxon>
        <taxon>Streptomycetaceae</taxon>
        <taxon>Streptomyces</taxon>
    </lineage>
</organism>
<dbReference type="RefSeq" id="WP_397676919.1">
    <property type="nucleotide sequence ID" value="NZ_JBIRGH010000037.1"/>
</dbReference>
<proteinExistence type="predicted"/>
<reference evidence="2 3" key="1">
    <citation type="submission" date="2024-10" db="EMBL/GenBank/DDBJ databases">
        <title>The Natural Products Discovery Center: Release of the First 8490 Sequenced Strains for Exploring Actinobacteria Biosynthetic Diversity.</title>
        <authorList>
            <person name="Kalkreuter E."/>
            <person name="Kautsar S.A."/>
            <person name="Yang D."/>
            <person name="Bader C.D."/>
            <person name="Teijaro C.N."/>
            <person name="Fluegel L."/>
            <person name="Davis C.M."/>
            <person name="Simpson J.R."/>
            <person name="Lauterbach L."/>
            <person name="Steele A.D."/>
            <person name="Gui C."/>
            <person name="Meng S."/>
            <person name="Li G."/>
            <person name="Viehrig K."/>
            <person name="Ye F."/>
            <person name="Su P."/>
            <person name="Kiefer A.F."/>
            <person name="Nichols A."/>
            <person name="Cepeda A.J."/>
            <person name="Yan W."/>
            <person name="Fan B."/>
            <person name="Jiang Y."/>
            <person name="Adhikari A."/>
            <person name="Zheng C.-J."/>
            <person name="Schuster L."/>
            <person name="Cowan T.M."/>
            <person name="Smanski M.J."/>
            <person name="Chevrette M.G."/>
            <person name="De Carvalho L.P.S."/>
            <person name="Shen B."/>
        </authorList>
    </citation>
    <scope>NUCLEOTIDE SEQUENCE [LARGE SCALE GENOMIC DNA]</scope>
    <source>
        <strain evidence="2 3">NPDC018013</strain>
    </source>
</reference>
<evidence type="ECO:0000256" key="1">
    <source>
        <dbReference type="SAM" id="MobiDB-lite"/>
    </source>
</evidence>
<evidence type="ECO:0000313" key="2">
    <source>
        <dbReference type="EMBL" id="MFH8589882.1"/>
    </source>
</evidence>
<comment type="caution">
    <text evidence="2">The sequence shown here is derived from an EMBL/GenBank/DDBJ whole genome shotgun (WGS) entry which is preliminary data.</text>
</comment>